<dbReference type="EMBL" id="LAPZ01000007">
    <property type="protein sequence ID" value="OSY87851.1"/>
    <property type="molecule type" value="Genomic_DNA"/>
</dbReference>
<comment type="caution">
    <text evidence="2">The sequence shown here is derived from an EMBL/GenBank/DDBJ whole genome shotgun (WGS) entry which is preliminary data.</text>
</comment>
<organism evidence="2 3">
    <name type="scientific">Tenacibaculum holothuriorum</name>
    <dbReference type="NCBI Taxonomy" id="1635173"/>
    <lineage>
        <taxon>Bacteria</taxon>
        <taxon>Pseudomonadati</taxon>
        <taxon>Bacteroidota</taxon>
        <taxon>Flavobacteriia</taxon>
        <taxon>Flavobacteriales</taxon>
        <taxon>Flavobacteriaceae</taxon>
        <taxon>Tenacibaculum</taxon>
    </lineage>
</organism>
<dbReference type="InterPro" id="IPR027372">
    <property type="entry name" value="Phytase-like_dom"/>
</dbReference>
<dbReference type="PANTHER" id="PTHR37957">
    <property type="entry name" value="BLR7070 PROTEIN"/>
    <property type="match status" value="1"/>
</dbReference>
<sequence length="355" mass="40722">MFSVLFSCKTTDIASEKKVELKFLDEYVFPINKEFKGNAIGGLSGIDAVDNDYFLAVDDARDPRIFKAKIIIENSKIKDVEFIDVLKLNKKESDFFRENHLDLESVLFDSENQELVLTSEGSIKKGKNPLLFSVSKNGKFKTNYQLPEKFLVSSKEPRHNGTFEGLSHSADKKGYWTAMEFPLKSDGEEPSFGSEKSYVRFTYVNKELKQTTKEYVYNLSSISRPLKGHVNLNGLTDILEYKPNHFFVLERTYQSGYKNSNIVRIYEAIINKKTTNTLQINALVNKNINPMKKRLIFDFESVRNQLTDSFVDNIEGITFGPKLKNGNQSLILVSDDNFQVYGKQLNQFVLIEIKE</sequence>
<feature type="domain" description="Phytase-like" evidence="1">
    <location>
        <begin position="39"/>
        <end position="338"/>
    </location>
</feature>
<gene>
    <name evidence="2" type="ORF">WH52_10085</name>
</gene>
<dbReference type="AlphaFoldDB" id="A0A1Y2PCW0"/>
<dbReference type="Proteomes" id="UP000194221">
    <property type="component" value="Unassembled WGS sequence"/>
</dbReference>
<dbReference type="PANTHER" id="PTHR37957:SF1">
    <property type="entry name" value="PHYTASE-LIKE DOMAIN-CONTAINING PROTEIN"/>
    <property type="match status" value="1"/>
</dbReference>
<proteinExistence type="predicted"/>
<keyword evidence="3" id="KW-1185">Reference proteome</keyword>
<dbReference type="InParanoid" id="A0A1Y2PCW0"/>
<dbReference type="Pfam" id="PF13449">
    <property type="entry name" value="Phytase-like"/>
    <property type="match status" value="1"/>
</dbReference>
<accession>A0A1Y2PCW0</accession>
<evidence type="ECO:0000313" key="3">
    <source>
        <dbReference type="Proteomes" id="UP000194221"/>
    </source>
</evidence>
<reference evidence="2 3" key="1">
    <citation type="submission" date="2015-03" db="EMBL/GenBank/DDBJ databases">
        <title>Genome sequence of Tenacibaculum sp. S2-2, isolated from intestinal microbiota of sea cucumber, Apostichopus japonicas.</title>
        <authorList>
            <person name="Shao Z."/>
            <person name="Wang L."/>
            <person name="Li X."/>
        </authorList>
    </citation>
    <scope>NUCLEOTIDE SEQUENCE [LARGE SCALE GENOMIC DNA]</scope>
    <source>
        <strain evidence="2 3">S2-2</strain>
    </source>
</reference>
<evidence type="ECO:0000259" key="1">
    <source>
        <dbReference type="Pfam" id="PF13449"/>
    </source>
</evidence>
<evidence type="ECO:0000313" key="2">
    <source>
        <dbReference type="EMBL" id="OSY87851.1"/>
    </source>
</evidence>
<dbReference type="STRING" id="1635173.WH52_10085"/>
<protein>
    <recommendedName>
        <fullName evidence="1">Phytase-like domain-containing protein</fullName>
    </recommendedName>
</protein>
<name>A0A1Y2PCW0_9FLAO</name>